<dbReference type="PROSITE" id="PS50109">
    <property type="entry name" value="HIS_KIN"/>
    <property type="match status" value="1"/>
</dbReference>
<reference evidence="4" key="1">
    <citation type="submission" date="2016-10" db="EMBL/GenBank/DDBJ databases">
        <authorList>
            <person name="de Groot N.N."/>
        </authorList>
    </citation>
    <scope>NUCLEOTIDE SEQUENCE</scope>
</reference>
<gene>
    <name evidence="4" type="ORF">MNB_SM-5-413</name>
</gene>
<dbReference type="Gene3D" id="1.10.287.130">
    <property type="match status" value="1"/>
</dbReference>
<evidence type="ECO:0000313" key="4">
    <source>
        <dbReference type="EMBL" id="SFV51825.1"/>
    </source>
</evidence>
<dbReference type="SMART" id="SM00387">
    <property type="entry name" value="HATPase_c"/>
    <property type="match status" value="1"/>
</dbReference>
<proteinExistence type="predicted"/>
<dbReference type="InterPro" id="IPR001789">
    <property type="entry name" value="Sig_transdc_resp-reg_receiver"/>
</dbReference>
<dbReference type="PANTHER" id="PTHR44591">
    <property type="entry name" value="STRESS RESPONSE REGULATOR PROTEIN 1"/>
    <property type="match status" value="1"/>
</dbReference>
<dbReference type="Pfam" id="PF02518">
    <property type="entry name" value="HATPase_c"/>
    <property type="match status" value="1"/>
</dbReference>
<feature type="domain" description="Response regulatory" evidence="3">
    <location>
        <begin position="128"/>
        <end position="244"/>
    </location>
</feature>
<keyword evidence="1" id="KW-0597">Phosphoprotein</keyword>
<dbReference type="AlphaFoldDB" id="A0A1W1BEB2"/>
<dbReference type="InterPro" id="IPR003594">
    <property type="entry name" value="HATPase_dom"/>
</dbReference>
<dbReference type="Gene3D" id="3.30.565.10">
    <property type="entry name" value="Histidine kinase-like ATPase, C-terminal domain"/>
    <property type="match status" value="1"/>
</dbReference>
<dbReference type="InterPro" id="IPR004358">
    <property type="entry name" value="Sig_transdc_His_kin-like_C"/>
</dbReference>
<dbReference type="Gene3D" id="3.40.50.2300">
    <property type="match status" value="2"/>
</dbReference>
<evidence type="ECO:0000256" key="1">
    <source>
        <dbReference type="ARBA" id="ARBA00022553"/>
    </source>
</evidence>
<dbReference type="EMBL" id="FPHH01000014">
    <property type="protein sequence ID" value="SFV51825.1"/>
    <property type="molecule type" value="Genomic_DNA"/>
</dbReference>
<dbReference type="GO" id="GO:0000155">
    <property type="term" value="F:phosphorelay sensor kinase activity"/>
    <property type="evidence" value="ECO:0007669"/>
    <property type="project" value="InterPro"/>
</dbReference>
<dbReference type="SUPFAM" id="SSF52172">
    <property type="entry name" value="CheY-like"/>
    <property type="match status" value="2"/>
</dbReference>
<accession>A0A1W1BEB2</accession>
<dbReference type="InterPro" id="IPR011006">
    <property type="entry name" value="CheY-like_superfamily"/>
</dbReference>
<dbReference type="InterPro" id="IPR050595">
    <property type="entry name" value="Bact_response_regulator"/>
</dbReference>
<feature type="domain" description="Histidine kinase" evidence="2">
    <location>
        <begin position="300"/>
        <end position="515"/>
    </location>
</feature>
<name>A0A1W1BEB2_9ZZZZ</name>
<feature type="domain" description="Response regulatory" evidence="3">
    <location>
        <begin position="5"/>
        <end position="118"/>
    </location>
</feature>
<dbReference type="InterPro" id="IPR036890">
    <property type="entry name" value="HATPase_C_sf"/>
</dbReference>
<dbReference type="SMART" id="SM00448">
    <property type="entry name" value="REC"/>
    <property type="match status" value="2"/>
</dbReference>
<evidence type="ECO:0000259" key="3">
    <source>
        <dbReference type="PROSITE" id="PS50110"/>
    </source>
</evidence>
<dbReference type="PROSITE" id="PS50110">
    <property type="entry name" value="RESPONSE_REGULATORY"/>
    <property type="match status" value="2"/>
</dbReference>
<dbReference type="CDD" id="cd00082">
    <property type="entry name" value="HisKA"/>
    <property type="match status" value="1"/>
</dbReference>
<protein>
    <submittedName>
        <fullName evidence="4">PUTATIVE TWO-COMPONENT SENSOR</fullName>
    </submittedName>
</protein>
<evidence type="ECO:0000259" key="2">
    <source>
        <dbReference type="PROSITE" id="PS50109"/>
    </source>
</evidence>
<dbReference type="Pfam" id="PF00072">
    <property type="entry name" value="Response_reg"/>
    <property type="match status" value="2"/>
</dbReference>
<dbReference type="InterPro" id="IPR005467">
    <property type="entry name" value="His_kinase_dom"/>
</dbReference>
<sequence length="518" mass="59274">MKNNKILIVEDSKTISRVLQTKLEEFGYDLDLAYTLKEARVFLETNEYMAVLLDIHLPDGEGYELVDNINSTATTKIIVLTVSNEAQLREELFKYGIVDYIIKDKNFIYSIYEIHKTLQKLKMLSNKKILIIDDSSFVIKQVKIVLHPRNYIVYAAKSAKEGFDILQQEDIDLIVLDMELPDMHGLEVLEKIREDISLINVPIIVLSGTLDHDTIRKVLKGGGNDFIKKPFIVEEFVLKVDLLIENAQKEKMILQKAKKLNELNSSLEEKVSKSVEELREKDLMMLQQSRLAQTGEMLSMIAHQWKQPLNAIASTNATLKLKALMDEANNDVIMDATDKIALYIKHLSNTIDDFRDFFKPNKEMQESDFDTLVRSTLVIVKSSLDNKNIKVLTELNSHTKFISYTNELKQVILNFIKNAEDAIVEREIENASITIRTYENDDELILEVLDNAGGIPQDIISRIFDPYFSTKTKKDGVGLGLYMSKIIVKDHCSGKLEVKNYQDGALFKIILKKNSNIK</sequence>
<organism evidence="4">
    <name type="scientific">hydrothermal vent metagenome</name>
    <dbReference type="NCBI Taxonomy" id="652676"/>
    <lineage>
        <taxon>unclassified sequences</taxon>
        <taxon>metagenomes</taxon>
        <taxon>ecological metagenomes</taxon>
    </lineage>
</organism>
<dbReference type="PRINTS" id="PR00344">
    <property type="entry name" value="BCTRLSENSOR"/>
</dbReference>
<dbReference type="InterPro" id="IPR003661">
    <property type="entry name" value="HisK_dim/P_dom"/>
</dbReference>
<dbReference type="SUPFAM" id="SSF55874">
    <property type="entry name" value="ATPase domain of HSP90 chaperone/DNA topoisomerase II/histidine kinase"/>
    <property type="match status" value="1"/>
</dbReference>
<dbReference type="InterPro" id="IPR036097">
    <property type="entry name" value="HisK_dim/P_sf"/>
</dbReference>
<dbReference type="SUPFAM" id="SSF47384">
    <property type="entry name" value="Homodimeric domain of signal transducing histidine kinase"/>
    <property type="match status" value="1"/>
</dbReference>
<dbReference type="PANTHER" id="PTHR44591:SF3">
    <property type="entry name" value="RESPONSE REGULATORY DOMAIN-CONTAINING PROTEIN"/>
    <property type="match status" value="1"/>
</dbReference>